<dbReference type="EMBL" id="SDLP01000002">
    <property type="protein sequence ID" value="TDL09594.1"/>
    <property type="molecule type" value="Genomic_DNA"/>
</dbReference>
<evidence type="ECO:0000313" key="9">
    <source>
        <dbReference type="EMBL" id="TDL09594.1"/>
    </source>
</evidence>
<evidence type="ECO:0000256" key="4">
    <source>
        <dbReference type="ARBA" id="ARBA00023125"/>
    </source>
</evidence>
<dbReference type="CDD" id="cd06171">
    <property type="entry name" value="Sigma70_r4"/>
    <property type="match status" value="1"/>
</dbReference>
<reference evidence="9 10" key="1">
    <citation type="submission" date="2019-01" db="EMBL/GenBank/DDBJ databases">
        <title>High-quality-draft genome sequences of five non-tuberculosis mycobacteriaceae isolated from a nosocomial environment.</title>
        <authorList>
            <person name="Tiago I."/>
            <person name="Alarico S."/>
            <person name="Pereira S.G."/>
            <person name="Coelho C."/>
            <person name="Maranha A."/>
            <person name="Empadinhas N."/>
        </authorList>
    </citation>
    <scope>NUCLEOTIDE SEQUENCE [LARGE SCALE GENOMIC DNA]</scope>
    <source>
        <strain evidence="9 10">22DIII</strain>
    </source>
</reference>
<comment type="caution">
    <text evidence="9">The sequence shown here is derived from an EMBL/GenBank/DDBJ whole genome shotgun (WGS) entry which is preliminary data.</text>
</comment>
<keyword evidence="2 6" id="KW-0805">Transcription regulation</keyword>
<dbReference type="InterPro" id="IPR039425">
    <property type="entry name" value="RNA_pol_sigma-70-like"/>
</dbReference>
<keyword evidence="4 6" id="KW-0238">DNA-binding</keyword>
<keyword evidence="3 6" id="KW-0731">Sigma factor</keyword>
<comment type="similarity">
    <text evidence="1 6">Belongs to the sigma-70 factor family. ECF subfamily.</text>
</comment>
<protein>
    <recommendedName>
        <fullName evidence="6">RNA polymerase sigma factor</fullName>
    </recommendedName>
</protein>
<dbReference type="InterPro" id="IPR000838">
    <property type="entry name" value="RNA_pol_sigma70_ECF_CS"/>
</dbReference>
<accession>A0A4R5X7D7</accession>
<dbReference type="GO" id="GO:0003677">
    <property type="term" value="F:DNA binding"/>
    <property type="evidence" value="ECO:0007669"/>
    <property type="project" value="UniProtKB-KW"/>
</dbReference>
<dbReference type="SUPFAM" id="SSF88946">
    <property type="entry name" value="Sigma2 domain of RNA polymerase sigma factors"/>
    <property type="match status" value="1"/>
</dbReference>
<dbReference type="Pfam" id="PF04542">
    <property type="entry name" value="Sigma70_r2"/>
    <property type="match status" value="1"/>
</dbReference>
<dbReference type="InterPro" id="IPR013249">
    <property type="entry name" value="RNA_pol_sigma70_r4_t2"/>
</dbReference>
<dbReference type="GO" id="GO:0016987">
    <property type="term" value="F:sigma factor activity"/>
    <property type="evidence" value="ECO:0007669"/>
    <property type="project" value="UniProtKB-KW"/>
</dbReference>
<dbReference type="InterPro" id="IPR013325">
    <property type="entry name" value="RNA_pol_sigma_r2"/>
</dbReference>
<dbReference type="Gene3D" id="1.10.10.10">
    <property type="entry name" value="Winged helix-like DNA-binding domain superfamily/Winged helix DNA-binding domain"/>
    <property type="match status" value="1"/>
</dbReference>
<feature type="domain" description="RNA polymerase sigma factor 70 region 4 type 2" evidence="8">
    <location>
        <begin position="159"/>
        <end position="210"/>
    </location>
</feature>
<organism evidence="9 10">
    <name type="scientific">Mycolicibacterium obuense</name>
    <dbReference type="NCBI Taxonomy" id="1807"/>
    <lineage>
        <taxon>Bacteria</taxon>
        <taxon>Bacillati</taxon>
        <taxon>Actinomycetota</taxon>
        <taxon>Actinomycetes</taxon>
        <taxon>Mycobacteriales</taxon>
        <taxon>Mycobacteriaceae</taxon>
        <taxon>Mycolicibacterium</taxon>
    </lineage>
</organism>
<evidence type="ECO:0000259" key="7">
    <source>
        <dbReference type="Pfam" id="PF04542"/>
    </source>
</evidence>
<dbReference type="Proteomes" id="UP000294952">
    <property type="component" value="Unassembled WGS sequence"/>
</dbReference>
<evidence type="ECO:0000256" key="3">
    <source>
        <dbReference type="ARBA" id="ARBA00023082"/>
    </source>
</evidence>
<dbReference type="GO" id="GO:0006950">
    <property type="term" value="P:response to stress"/>
    <property type="evidence" value="ECO:0007669"/>
    <property type="project" value="UniProtKB-ARBA"/>
</dbReference>
<feature type="domain" description="RNA polymerase sigma-70 region 2" evidence="7">
    <location>
        <begin position="56"/>
        <end position="118"/>
    </location>
</feature>
<sequence length="227" mass="25515">MHMLCVGYEDLAAQPGTPRLNSTRPESTGRQSLWRTTVMRKDPHLERFERDALPLLDTLYRAARRYTANTADAEDLVQETMLKAYKAFHHYQDGTHIRAWLLRILTNTWITSHRRAQSRPAELLSDSVTDSQLAAQAAHSATGLPSAELAALTALGDDEVRYALGQLGEDQRIAVYYADVEGLPQREIAEILDIPLGTVMSRVYRGRNTLRRLLVDVAADRGYLRAA</sequence>
<gene>
    <name evidence="9" type="ORF">EUA04_06330</name>
</gene>
<dbReference type="InterPro" id="IPR014284">
    <property type="entry name" value="RNA_pol_sigma-70_dom"/>
</dbReference>
<dbReference type="PANTHER" id="PTHR43133:SF59">
    <property type="entry name" value="ECF RNA POLYMERASE SIGMA FACTOR SIGR"/>
    <property type="match status" value="1"/>
</dbReference>
<dbReference type="Gene3D" id="1.10.1740.10">
    <property type="match status" value="1"/>
</dbReference>
<name>A0A4R5X7D7_9MYCO</name>
<dbReference type="InterPro" id="IPR007627">
    <property type="entry name" value="RNA_pol_sigma70_r2"/>
</dbReference>
<dbReference type="GO" id="GO:0006352">
    <property type="term" value="P:DNA-templated transcription initiation"/>
    <property type="evidence" value="ECO:0007669"/>
    <property type="project" value="InterPro"/>
</dbReference>
<dbReference type="SUPFAM" id="SSF88659">
    <property type="entry name" value="Sigma3 and sigma4 domains of RNA polymerase sigma factors"/>
    <property type="match status" value="1"/>
</dbReference>
<dbReference type="NCBIfam" id="TIGR02937">
    <property type="entry name" value="sigma70-ECF"/>
    <property type="match status" value="1"/>
</dbReference>
<dbReference type="PANTHER" id="PTHR43133">
    <property type="entry name" value="RNA POLYMERASE ECF-TYPE SIGMA FACTO"/>
    <property type="match status" value="1"/>
</dbReference>
<keyword evidence="5 6" id="KW-0804">Transcription</keyword>
<dbReference type="InterPro" id="IPR013324">
    <property type="entry name" value="RNA_pol_sigma_r3/r4-like"/>
</dbReference>
<evidence type="ECO:0000256" key="1">
    <source>
        <dbReference type="ARBA" id="ARBA00010641"/>
    </source>
</evidence>
<evidence type="ECO:0000259" key="8">
    <source>
        <dbReference type="Pfam" id="PF08281"/>
    </source>
</evidence>
<evidence type="ECO:0000256" key="6">
    <source>
        <dbReference type="RuleBase" id="RU000716"/>
    </source>
</evidence>
<evidence type="ECO:0000256" key="5">
    <source>
        <dbReference type="ARBA" id="ARBA00023163"/>
    </source>
</evidence>
<dbReference type="AlphaFoldDB" id="A0A4R5X7D7"/>
<dbReference type="InterPro" id="IPR036388">
    <property type="entry name" value="WH-like_DNA-bd_sf"/>
</dbReference>
<dbReference type="Pfam" id="PF08281">
    <property type="entry name" value="Sigma70_r4_2"/>
    <property type="match status" value="1"/>
</dbReference>
<evidence type="ECO:0000313" key="10">
    <source>
        <dbReference type="Proteomes" id="UP000294952"/>
    </source>
</evidence>
<proteinExistence type="inferred from homology"/>
<evidence type="ECO:0000256" key="2">
    <source>
        <dbReference type="ARBA" id="ARBA00023015"/>
    </source>
</evidence>
<dbReference type="PROSITE" id="PS01063">
    <property type="entry name" value="SIGMA70_ECF"/>
    <property type="match status" value="1"/>
</dbReference>